<comment type="similarity">
    <text evidence="1">Belongs to the bacterial ribosomal protein bL21 family.</text>
</comment>
<proteinExistence type="inferred from homology"/>
<organism evidence="3 4">
    <name type="scientific">Elysia marginata</name>
    <dbReference type="NCBI Taxonomy" id="1093978"/>
    <lineage>
        <taxon>Eukaryota</taxon>
        <taxon>Metazoa</taxon>
        <taxon>Spiralia</taxon>
        <taxon>Lophotrochozoa</taxon>
        <taxon>Mollusca</taxon>
        <taxon>Gastropoda</taxon>
        <taxon>Heterobranchia</taxon>
        <taxon>Euthyneura</taxon>
        <taxon>Panpulmonata</taxon>
        <taxon>Sacoglossa</taxon>
        <taxon>Placobranchoidea</taxon>
        <taxon>Plakobranchidae</taxon>
        <taxon>Elysia</taxon>
    </lineage>
</organism>
<dbReference type="GO" id="GO:0005762">
    <property type="term" value="C:mitochondrial large ribosomal subunit"/>
    <property type="evidence" value="ECO:0007669"/>
    <property type="project" value="TreeGrafter"/>
</dbReference>
<comment type="caution">
    <text evidence="3">The sequence shown here is derived from an EMBL/GenBank/DDBJ whole genome shotgun (WGS) entry which is preliminary data.</text>
</comment>
<keyword evidence="3" id="KW-0689">Ribosomal protein</keyword>
<dbReference type="SUPFAM" id="SSF141091">
    <property type="entry name" value="L21p-like"/>
    <property type="match status" value="1"/>
</dbReference>
<keyword evidence="4" id="KW-1185">Reference proteome</keyword>
<evidence type="ECO:0000313" key="4">
    <source>
        <dbReference type="Proteomes" id="UP000762676"/>
    </source>
</evidence>
<dbReference type="GO" id="GO:0003735">
    <property type="term" value="F:structural constituent of ribosome"/>
    <property type="evidence" value="ECO:0007669"/>
    <property type="project" value="TreeGrafter"/>
</dbReference>
<name>A0AAV4IGQ1_9GAST</name>
<reference evidence="3 4" key="1">
    <citation type="journal article" date="2021" name="Elife">
        <title>Chloroplast acquisition without the gene transfer in kleptoplastic sea slugs, Plakobranchus ocellatus.</title>
        <authorList>
            <person name="Maeda T."/>
            <person name="Takahashi S."/>
            <person name="Yoshida T."/>
            <person name="Shimamura S."/>
            <person name="Takaki Y."/>
            <person name="Nagai Y."/>
            <person name="Toyoda A."/>
            <person name="Suzuki Y."/>
            <person name="Arimoto A."/>
            <person name="Ishii H."/>
            <person name="Satoh N."/>
            <person name="Nishiyama T."/>
            <person name="Hasebe M."/>
            <person name="Maruyama T."/>
            <person name="Minagawa J."/>
            <person name="Obokata J."/>
            <person name="Shigenobu S."/>
        </authorList>
    </citation>
    <scope>NUCLEOTIDE SEQUENCE [LARGE SCALE GENOMIC DNA]</scope>
</reference>
<sequence>MVQAEHSVAVAMAVKTSTLRALNLFTRLQPHVLNSRLTELSCLRQLSQCSHRRPNVGGVSLHSLPGNRFSSELVVTAPSVWLPCRRKSTRKADIQTSINLGVCGIESLEEFTPLSDESLQTDVAGQINQTLEQGEAGRLYAVVYIRGIQHKVTAGDVIAVKYDFPPNVGDRLRLEKVLAVGGKDFSLMGQPLLSRNVVRVDATVVEKTLSHNRVWFVFQKRRNFKKFHLYREIYTMLAINSIQVAKLPEQRSDAEVLSAQQLEK</sequence>
<dbReference type="AlphaFoldDB" id="A0AAV4IGQ1"/>
<evidence type="ECO:0000256" key="2">
    <source>
        <dbReference type="ARBA" id="ARBA00044129"/>
    </source>
</evidence>
<dbReference type="InterPro" id="IPR036164">
    <property type="entry name" value="bL21-like_sf"/>
</dbReference>
<keyword evidence="3" id="KW-0687">Ribonucleoprotein</keyword>
<protein>
    <recommendedName>
        <fullName evidence="2">Large ribosomal subunit protein bL21m</fullName>
    </recommendedName>
</protein>
<dbReference type="Pfam" id="PF00829">
    <property type="entry name" value="Ribosomal_L21p"/>
    <property type="match status" value="1"/>
</dbReference>
<accession>A0AAV4IGQ1</accession>
<evidence type="ECO:0000313" key="3">
    <source>
        <dbReference type="EMBL" id="GFS09434.1"/>
    </source>
</evidence>
<dbReference type="EMBL" id="BMAT01009595">
    <property type="protein sequence ID" value="GFS09434.1"/>
    <property type="molecule type" value="Genomic_DNA"/>
</dbReference>
<gene>
    <name evidence="3" type="ORF">ElyMa_004782100</name>
</gene>
<dbReference type="PANTHER" id="PTHR21349:SF0">
    <property type="entry name" value="LARGE RIBOSOMAL SUBUNIT PROTEIN BL21M"/>
    <property type="match status" value="1"/>
</dbReference>
<dbReference type="Proteomes" id="UP000762676">
    <property type="component" value="Unassembled WGS sequence"/>
</dbReference>
<dbReference type="PANTHER" id="PTHR21349">
    <property type="entry name" value="50S RIBOSOMAL PROTEIN L21"/>
    <property type="match status" value="1"/>
</dbReference>
<dbReference type="InterPro" id="IPR028909">
    <property type="entry name" value="bL21-like"/>
</dbReference>
<evidence type="ECO:0000256" key="1">
    <source>
        <dbReference type="ARBA" id="ARBA00008563"/>
    </source>
</evidence>